<sequence length="72" mass="7809">MKTQGKLDPSSGSGSSLSMLHKSSTSAEMKAVLNDSLYKGCPRRDGCYAPAYVVPRPKHITVLIHHNAQIKL</sequence>
<organism evidence="2 3">
    <name type="scientific">Romanomermis culicivorax</name>
    <name type="common">Nematode worm</name>
    <dbReference type="NCBI Taxonomy" id="13658"/>
    <lineage>
        <taxon>Eukaryota</taxon>
        <taxon>Metazoa</taxon>
        <taxon>Ecdysozoa</taxon>
        <taxon>Nematoda</taxon>
        <taxon>Enoplea</taxon>
        <taxon>Dorylaimia</taxon>
        <taxon>Mermithida</taxon>
        <taxon>Mermithoidea</taxon>
        <taxon>Mermithidae</taxon>
        <taxon>Romanomermis</taxon>
    </lineage>
</organism>
<keyword evidence="2" id="KW-1185">Reference proteome</keyword>
<accession>A0A915KUX1</accession>
<reference evidence="3" key="1">
    <citation type="submission" date="2022-11" db="UniProtKB">
        <authorList>
            <consortium name="WormBaseParasite"/>
        </authorList>
    </citation>
    <scope>IDENTIFICATION</scope>
</reference>
<feature type="region of interest" description="Disordered" evidence="1">
    <location>
        <begin position="1"/>
        <end position="22"/>
    </location>
</feature>
<evidence type="ECO:0000256" key="1">
    <source>
        <dbReference type="SAM" id="MobiDB-lite"/>
    </source>
</evidence>
<evidence type="ECO:0000313" key="3">
    <source>
        <dbReference type="WBParaSite" id="nRc.2.0.1.t42590-RA"/>
    </source>
</evidence>
<evidence type="ECO:0000313" key="2">
    <source>
        <dbReference type="Proteomes" id="UP000887565"/>
    </source>
</evidence>
<dbReference type="WBParaSite" id="nRc.2.0.1.t42590-RA">
    <property type="protein sequence ID" value="nRc.2.0.1.t42590-RA"/>
    <property type="gene ID" value="nRc.2.0.1.g42590"/>
</dbReference>
<dbReference type="AlphaFoldDB" id="A0A915KUX1"/>
<name>A0A915KUX1_ROMCU</name>
<feature type="compositionally biased region" description="Low complexity" evidence="1">
    <location>
        <begin position="10"/>
        <end position="22"/>
    </location>
</feature>
<dbReference type="Proteomes" id="UP000887565">
    <property type="component" value="Unplaced"/>
</dbReference>
<protein>
    <submittedName>
        <fullName evidence="3">Uncharacterized protein</fullName>
    </submittedName>
</protein>
<proteinExistence type="predicted"/>